<dbReference type="FunFam" id="3.10.20.90:FF:000469">
    <property type="entry name" value="Polyubiquitin-C"/>
    <property type="match status" value="1"/>
</dbReference>
<accession>A0AA35Y5N0</accession>
<evidence type="ECO:0000256" key="7">
    <source>
        <dbReference type="ARBA" id="ARBA00022843"/>
    </source>
</evidence>
<dbReference type="EMBL" id="OX465086">
    <property type="protein sequence ID" value="CAI9261647.1"/>
    <property type="molecule type" value="Genomic_DNA"/>
</dbReference>
<keyword evidence="11" id="KW-1185">Reference proteome</keyword>
<organism evidence="10 11">
    <name type="scientific">Lactuca saligna</name>
    <name type="common">Willowleaf lettuce</name>
    <dbReference type="NCBI Taxonomy" id="75948"/>
    <lineage>
        <taxon>Eukaryota</taxon>
        <taxon>Viridiplantae</taxon>
        <taxon>Streptophyta</taxon>
        <taxon>Embryophyta</taxon>
        <taxon>Tracheophyta</taxon>
        <taxon>Spermatophyta</taxon>
        <taxon>Magnoliopsida</taxon>
        <taxon>eudicotyledons</taxon>
        <taxon>Gunneridae</taxon>
        <taxon>Pentapetalae</taxon>
        <taxon>asterids</taxon>
        <taxon>campanulids</taxon>
        <taxon>Asterales</taxon>
        <taxon>Asteraceae</taxon>
        <taxon>Cichorioideae</taxon>
        <taxon>Cichorieae</taxon>
        <taxon>Lactucinae</taxon>
        <taxon>Lactuca</taxon>
    </lineage>
</organism>
<evidence type="ECO:0000256" key="5">
    <source>
        <dbReference type="ARBA" id="ARBA00022499"/>
    </source>
</evidence>
<dbReference type="GO" id="GO:0005737">
    <property type="term" value="C:cytoplasm"/>
    <property type="evidence" value="ECO:0007669"/>
    <property type="project" value="UniProtKB-SubCell"/>
</dbReference>
<evidence type="ECO:0000256" key="4">
    <source>
        <dbReference type="ARBA" id="ARBA00022490"/>
    </source>
</evidence>
<evidence type="ECO:0000313" key="10">
    <source>
        <dbReference type="EMBL" id="CAI9261647.1"/>
    </source>
</evidence>
<dbReference type="SUPFAM" id="SSF54236">
    <property type="entry name" value="Ubiquitin-like"/>
    <property type="match status" value="1"/>
</dbReference>
<gene>
    <name evidence="10" type="ORF">LSALG_LOCUS2428</name>
</gene>
<keyword evidence="5" id="KW-1017">Isopeptide bond</keyword>
<dbReference type="InterPro" id="IPR029071">
    <property type="entry name" value="Ubiquitin-like_domsf"/>
</dbReference>
<keyword evidence="8" id="KW-0539">Nucleus</keyword>
<evidence type="ECO:0000256" key="2">
    <source>
        <dbReference type="ARBA" id="ARBA00004496"/>
    </source>
</evidence>
<evidence type="ECO:0000256" key="3">
    <source>
        <dbReference type="ARBA" id="ARBA00008430"/>
    </source>
</evidence>
<evidence type="ECO:0000256" key="6">
    <source>
        <dbReference type="ARBA" id="ARBA00022737"/>
    </source>
</evidence>
<dbReference type="PROSITE" id="PS50053">
    <property type="entry name" value="UBIQUITIN_2"/>
    <property type="match status" value="1"/>
</dbReference>
<evidence type="ECO:0000256" key="1">
    <source>
        <dbReference type="ARBA" id="ARBA00004123"/>
    </source>
</evidence>
<dbReference type="PRINTS" id="PR00348">
    <property type="entry name" value="UBIQUITIN"/>
</dbReference>
<name>A0AA35Y5N0_LACSI</name>
<protein>
    <recommendedName>
        <fullName evidence="9">Ubiquitin-like domain-containing protein</fullName>
    </recommendedName>
</protein>
<dbReference type="Proteomes" id="UP001177003">
    <property type="component" value="Chromosome 0"/>
</dbReference>
<dbReference type="AlphaFoldDB" id="A0AA35Y5N0"/>
<dbReference type="InterPro" id="IPR000626">
    <property type="entry name" value="Ubiquitin-like_dom"/>
</dbReference>
<feature type="domain" description="Ubiquitin-like" evidence="9">
    <location>
        <begin position="53"/>
        <end position="95"/>
    </location>
</feature>
<dbReference type="Gene3D" id="3.10.20.90">
    <property type="entry name" value="Phosphatidylinositol 3-kinase Catalytic Subunit, Chain A, domain 1"/>
    <property type="match status" value="1"/>
</dbReference>
<comment type="similarity">
    <text evidence="3">Belongs to the ubiquitin family.</text>
</comment>
<evidence type="ECO:0000313" key="11">
    <source>
        <dbReference type="Proteomes" id="UP001177003"/>
    </source>
</evidence>
<evidence type="ECO:0000259" key="9">
    <source>
        <dbReference type="PROSITE" id="PS50053"/>
    </source>
</evidence>
<dbReference type="GO" id="GO:0005634">
    <property type="term" value="C:nucleus"/>
    <property type="evidence" value="ECO:0007669"/>
    <property type="project" value="UniProtKB-SubCell"/>
</dbReference>
<dbReference type="GO" id="GO:0003729">
    <property type="term" value="F:mRNA binding"/>
    <property type="evidence" value="ECO:0007669"/>
    <property type="project" value="UniProtKB-ARBA"/>
</dbReference>
<dbReference type="PANTHER" id="PTHR10666">
    <property type="entry name" value="UBIQUITIN"/>
    <property type="match status" value="1"/>
</dbReference>
<reference evidence="10" key="1">
    <citation type="submission" date="2023-04" db="EMBL/GenBank/DDBJ databases">
        <authorList>
            <person name="Vijverberg K."/>
            <person name="Xiong W."/>
            <person name="Schranz E."/>
        </authorList>
    </citation>
    <scope>NUCLEOTIDE SEQUENCE</scope>
</reference>
<dbReference type="InterPro" id="IPR050158">
    <property type="entry name" value="Ubiquitin_ubiquitin-like"/>
</dbReference>
<dbReference type="InterPro" id="IPR019956">
    <property type="entry name" value="Ubiquitin_dom"/>
</dbReference>
<comment type="subcellular location">
    <subcellularLocation>
        <location evidence="2">Cytoplasm</location>
    </subcellularLocation>
    <subcellularLocation>
        <location evidence="1">Nucleus</location>
    </subcellularLocation>
</comment>
<proteinExistence type="inferred from homology"/>
<dbReference type="Pfam" id="PF00240">
    <property type="entry name" value="ubiquitin"/>
    <property type="match status" value="1"/>
</dbReference>
<keyword evidence="4" id="KW-0963">Cytoplasm</keyword>
<keyword evidence="7" id="KW-0832">Ubl conjugation</keyword>
<keyword evidence="6" id="KW-0677">Repeat</keyword>
<evidence type="ECO:0000256" key="8">
    <source>
        <dbReference type="ARBA" id="ARBA00023242"/>
    </source>
</evidence>
<sequence>MSGLISTTNCAAMASYPLPRPIRPYLQQKHQIFQNPQTWHTTTLPAVVIRIADSIFVKTFTGKTITLEVESSATIDNVKTKIQDKEGIPPDQIQVDPCREAIGRWVNFGSNPIRMLILLLNDGNCTKENRSRLSSINKVQKINPILSPLIRFRGR</sequence>